<dbReference type="SUPFAM" id="SSF50494">
    <property type="entry name" value="Trypsin-like serine proteases"/>
    <property type="match status" value="1"/>
</dbReference>
<accession>A0A0F8ZKP2</accession>
<proteinExistence type="predicted"/>
<name>A0A0F8ZKP2_9ZZZZ</name>
<gene>
    <name evidence="1" type="ORF">LCGC14_2958670</name>
</gene>
<organism evidence="1">
    <name type="scientific">marine sediment metagenome</name>
    <dbReference type="NCBI Taxonomy" id="412755"/>
    <lineage>
        <taxon>unclassified sequences</taxon>
        <taxon>metagenomes</taxon>
        <taxon>ecological metagenomes</taxon>
    </lineage>
</organism>
<dbReference type="EMBL" id="LAZR01059825">
    <property type="protein sequence ID" value="KKK66979.1"/>
    <property type="molecule type" value="Genomic_DNA"/>
</dbReference>
<dbReference type="AlphaFoldDB" id="A0A0F8ZKP2"/>
<dbReference type="InterPro" id="IPR009003">
    <property type="entry name" value="Peptidase_S1_PA"/>
</dbReference>
<feature type="non-terminal residue" evidence="1">
    <location>
        <position position="1"/>
    </location>
</feature>
<evidence type="ECO:0008006" key="2">
    <source>
        <dbReference type="Google" id="ProtNLM"/>
    </source>
</evidence>
<evidence type="ECO:0000313" key="1">
    <source>
        <dbReference type="EMBL" id="KKK66979.1"/>
    </source>
</evidence>
<reference evidence="1" key="1">
    <citation type="journal article" date="2015" name="Nature">
        <title>Complex archaea that bridge the gap between prokaryotes and eukaryotes.</title>
        <authorList>
            <person name="Spang A."/>
            <person name="Saw J.H."/>
            <person name="Jorgensen S.L."/>
            <person name="Zaremba-Niedzwiedzka K."/>
            <person name="Martijn J."/>
            <person name="Lind A.E."/>
            <person name="van Eijk R."/>
            <person name="Schleper C."/>
            <person name="Guy L."/>
            <person name="Ettema T.J."/>
        </authorList>
    </citation>
    <scope>NUCLEOTIDE SEQUENCE</scope>
</reference>
<sequence length="295" mass="32936">EMDDQHELQRKINNTATAQIPACAWDCTVPIVIAHDSAVRHFGTGTLFRVADHFFLVTAGHVIKQACAHHKTVGIGGSDDGKFIALTGDTLVSSEVQYGTSADPFDIALHRLALEAVGRLSNKRFLLFNHVEFDDQSPTAVYTLFGYPAVWSSPSSSPDEKVTYKALQYTTYRYDRDTSTLEEYQDRLHLLLDGQFQQATNQDATPAEFHSSCDGQPIPFPRGLGGISGCSVWRIGDLKTPLYDWDIEQSRLVAVQTGVYHAKRAIKATRWVAVSTIIHEAFPELRPAIQMWRVR</sequence>
<comment type="caution">
    <text evidence="1">The sequence shown here is derived from an EMBL/GenBank/DDBJ whole genome shotgun (WGS) entry which is preliminary data.</text>
</comment>
<protein>
    <recommendedName>
        <fullName evidence="2">Peptidase S1 domain-containing protein</fullName>
    </recommendedName>
</protein>